<dbReference type="InterPro" id="IPR019307">
    <property type="entry name" value="RNA-bd_AU-1/RNase_E/G"/>
</dbReference>
<keyword evidence="7" id="KW-0820">tRNA-binding</keyword>
<keyword evidence="13 17" id="KW-0378">Hydrolase</keyword>
<dbReference type="GO" id="GO:0016787">
    <property type="term" value="F:hydrolase activity"/>
    <property type="evidence" value="ECO:0007669"/>
    <property type="project" value="UniProtKB-KW"/>
</dbReference>
<evidence type="ECO:0000256" key="15">
    <source>
        <dbReference type="ARBA" id="ARBA00022884"/>
    </source>
</evidence>
<dbReference type="InterPro" id="IPR012340">
    <property type="entry name" value="NA-bd_OB-fold"/>
</dbReference>
<evidence type="ECO:0000256" key="11">
    <source>
        <dbReference type="ARBA" id="ARBA00022730"/>
    </source>
</evidence>
<evidence type="ECO:0000256" key="5">
    <source>
        <dbReference type="ARBA" id="ARBA00022490"/>
    </source>
</evidence>
<proteinExistence type="inferred from homology"/>
<dbReference type="SMART" id="SM00316">
    <property type="entry name" value="S1"/>
    <property type="match status" value="1"/>
</dbReference>
<dbReference type="Gene3D" id="2.40.50.140">
    <property type="entry name" value="Nucleic acid-binding proteins"/>
    <property type="match status" value="1"/>
</dbReference>
<evidence type="ECO:0000256" key="10">
    <source>
        <dbReference type="ARBA" id="ARBA00022723"/>
    </source>
</evidence>
<evidence type="ECO:0000256" key="6">
    <source>
        <dbReference type="ARBA" id="ARBA00022552"/>
    </source>
</evidence>
<feature type="domain" description="S1 motif" evidence="16">
    <location>
        <begin position="37"/>
        <end position="143"/>
    </location>
</feature>
<dbReference type="GO" id="GO:0004540">
    <property type="term" value="F:RNA nuclease activity"/>
    <property type="evidence" value="ECO:0007669"/>
    <property type="project" value="InterPro"/>
</dbReference>
<dbReference type="InterPro" id="IPR003029">
    <property type="entry name" value="S1_domain"/>
</dbReference>
<dbReference type="PANTHER" id="PTHR30001:SF0">
    <property type="entry name" value="RIBONUCLEASE G"/>
    <property type="match status" value="1"/>
</dbReference>
<sequence>MHNELIINARSYETRVALVENGTVIEFYCERIAESELLGNIYRGKVIRVLPGMQAAFIDIGIERTAFLYVSDVRKDILDFDQIMLNDEESDDIPDFLESESAQRGRAESPHYHIEELLREGQHLMVQVSKEPIGDKGARLTSHISIPGRFLVLMPTVDHIGVSRRIEDREKKERLKDMVREIRPAGCGFIIRTASEDVSENALKSEMDFLLKVWSGIQEKMESRSNPGLLHRDLRISLRAVRDLFTKEVERLIIDSREEYHRIIEFVDSFAPQLRNSIEYYNDPEPIFEAFGIENIISKALENKIPLKSGGHIVIERTEALTVIDVNTGRFVGKKNLEETLLQTNLEAAREIAKQLRFRNIGGIIVIDFISMDERSNGEKVYLALKDTLARDRTRTNILPMSELGLIEMTRKRTRPSLNRLMTEPCFYCEGKGNLKSRTAICHEIFRELEREDVISDKEVNVLVAVNPLIARTLREEEQQSLKTLEKRLNKRIAIVSKEGFQLERYEISF</sequence>
<dbReference type="GO" id="GO:0008033">
    <property type="term" value="P:tRNA processing"/>
    <property type="evidence" value="ECO:0007669"/>
    <property type="project" value="UniProtKB-KW"/>
</dbReference>
<evidence type="ECO:0000259" key="16">
    <source>
        <dbReference type="SMART" id="SM00316"/>
    </source>
</evidence>
<dbReference type="EMBL" id="OJIN01000023">
    <property type="protein sequence ID" value="SPD72142.1"/>
    <property type="molecule type" value="Genomic_DNA"/>
</dbReference>
<gene>
    <name evidence="17" type="primary">rng</name>
    <name evidence="17" type="ORF">PITCH_A1190018</name>
</gene>
<evidence type="ECO:0000256" key="12">
    <source>
        <dbReference type="ARBA" id="ARBA00022759"/>
    </source>
</evidence>
<organism evidence="17">
    <name type="scientific">uncultured Desulfobacterium sp</name>
    <dbReference type="NCBI Taxonomy" id="201089"/>
    <lineage>
        <taxon>Bacteria</taxon>
        <taxon>Pseudomonadati</taxon>
        <taxon>Thermodesulfobacteriota</taxon>
        <taxon>Desulfobacteria</taxon>
        <taxon>Desulfobacterales</taxon>
        <taxon>Desulfobacteriaceae</taxon>
        <taxon>Desulfobacterium</taxon>
        <taxon>environmental samples</taxon>
    </lineage>
</organism>
<dbReference type="CDD" id="cd04453">
    <property type="entry name" value="S1_RNase_E"/>
    <property type="match status" value="1"/>
</dbReference>
<dbReference type="InterPro" id="IPR004659">
    <property type="entry name" value="RNase_E/G"/>
</dbReference>
<reference evidence="17" key="1">
    <citation type="submission" date="2018-01" db="EMBL/GenBank/DDBJ databases">
        <authorList>
            <person name="Regsiter A."/>
            <person name="William W."/>
        </authorList>
    </citation>
    <scope>NUCLEOTIDE SEQUENCE</scope>
    <source>
        <strain evidence="17">TRIP AH-1</strain>
    </source>
</reference>
<dbReference type="AlphaFoldDB" id="A0A445MRU5"/>
<dbReference type="GO" id="GO:0046872">
    <property type="term" value="F:metal ion binding"/>
    <property type="evidence" value="ECO:0007669"/>
    <property type="project" value="UniProtKB-KW"/>
</dbReference>
<keyword evidence="14" id="KW-0460">Magnesium</keyword>
<evidence type="ECO:0000256" key="14">
    <source>
        <dbReference type="ARBA" id="ARBA00022842"/>
    </source>
</evidence>
<evidence type="ECO:0000256" key="2">
    <source>
        <dbReference type="ARBA" id="ARBA00004496"/>
    </source>
</evidence>
<dbReference type="Gene3D" id="3.40.1260.20">
    <property type="entry name" value="Ribonuclease E, catalytic domain"/>
    <property type="match status" value="1"/>
</dbReference>
<evidence type="ECO:0000256" key="13">
    <source>
        <dbReference type="ARBA" id="ARBA00022801"/>
    </source>
</evidence>
<dbReference type="GO" id="GO:0006364">
    <property type="term" value="P:rRNA processing"/>
    <property type="evidence" value="ECO:0007669"/>
    <property type="project" value="UniProtKB-KW"/>
</dbReference>
<evidence type="ECO:0000256" key="7">
    <source>
        <dbReference type="ARBA" id="ARBA00022555"/>
    </source>
</evidence>
<dbReference type="GO" id="GO:0019843">
    <property type="term" value="F:rRNA binding"/>
    <property type="evidence" value="ECO:0007669"/>
    <property type="project" value="UniProtKB-KW"/>
</dbReference>
<dbReference type="GO" id="GO:0004519">
    <property type="term" value="F:endonuclease activity"/>
    <property type="evidence" value="ECO:0007669"/>
    <property type="project" value="UniProtKB-KW"/>
</dbReference>
<evidence type="ECO:0000256" key="1">
    <source>
        <dbReference type="ARBA" id="ARBA00001946"/>
    </source>
</evidence>
<comment type="similarity">
    <text evidence="3">Belongs to the RNase E/G family. RNase G subfamily.</text>
</comment>
<evidence type="ECO:0000256" key="3">
    <source>
        <dbReference type="ARBA" id="ARBA00005663"/>
    </source>
</evidence>
<evidence type="ECO:0000313" key="17">
    <source>
        <dbReference type="EMBL" id="SPD72142.1"/>
    </source>
</evidence>
<keyword evidence="15" id="KW-0694">RNA-binding</keyword>
<dbReference type="GO" id="GO:0000049">
    <property type="term" value="F:tRNA binding"/>
    <property type="evidence" value="ECO:0007669"/>
    <property type="project" value="UniProtKB-KW"/>
</dbReference>
<keyword evidence="10" id="KW-0479">Metal-binding</keyword>
<keyword evidence="11" id="KW-0699">rRNA-binding</keyword>
<dbReference type="Pfam" id="PF10150">
    <property type="entry name" value="RNase_E_G"/>
    <property type="match status" value="1"/>
</dbReference>
<comment type="cofactor">
    <cofactor evidence="1">
        <name>Mg(2+)</name>
        <dbReference type="ChEBI" id="CHEBI:18420"/>
    </cofactor>
</comment>
<evidence type="ECO:0000256" key="4">
    <source>
        <dbReference type="ARBA" id="ARBA00017719"/>
    </source>
</evidence>
<evidence type="ECO:0000256" key="8">
    <source>
        <dbReference type="ARBA" id="ARBA00022694"/>
    </source>
</evidence>
<evidence type="ECO:0000256" key="9">
    <source>
        <dbReference type="ARBA" id="ARBA00022722"/>
    </source>
</evidence>
<keyword evidence="12" id="KW-0255">Endonuclease</keyword>
<comment type="subcellular location">
    <subcellularLocation>
        <location evidence="2">Cytoplasm</location>
    </subcellularLocation>
</comment>
<keyword evidence="5" id="KW-0963">Cytoplasm</keyword>
<accession>A0A445MRU5</accession>
<dbReference type="GO" id="GO:0005737">
    <property type="term" value="C:cytoplasm"/>
    <property type="evidence" value="ECO:0007669"/>
    <property type="project" value="UniProtKB-SubCell"/>
</dbReference>
<protein>
    <recommendedName>
        <fullName evidence="4">Ribonuclease G</fullName>
    </recommendedName>
</protein>
<keyword evidence="8" id="KW-0819">tRNA processing</keyword>
<dbReference type="PANTHER" id="PTHR30001">
    <property type="entry name" value="RIBONUCLEASE"/>
    <property type="match status" value="1"/>
</dbReference>
<dbReference type="Pfam" id="PF20833">
    <property type="entry name" value="RNase_E_G_Thio"/>
    <property type="match status" value="1"/>
</dbReference>
<dbReference type="SUPFAM" id="SSF50249">
    <property type="entry name" value="Nucleic acid-binding proteins"/>
    <property type="match status" value="1"/>
</dbReference>
<dbReference type="NCBIfam" id="TIGR00757">
    <property type="entry name" value="RNaseEG"/>
    <property type="match status" value="1"/>
</dbReference>
<keyword evidence="9" id="KW-0540">Nuclease</keyword>
<name>A0A445MRU5_9BACT</name>
<keyword evidence="6" id="KW-0698">rRNA processing</keyword>
<dbReference type="InterPro" id="IPR048583">
    <property type="entry name" value="RNase_E_G_thioredoxin-like"/>
</dbReference>